<gene>
    <name evidence="10" type="primary">LOC107264861</name>
</gene>
<dbReference type="InterPro" id="IPR006629">
    <property type="entry name" value="LITAF"/>
</dbReference>
<keyword evidence="7" id="KW-0472">Membrane</keyword>
<evidence type="ECO:0000256" key="3">
    <source>
        <dbReference type="ARBA" id="ARBA00004630"/>
    </source>
</evidence>
<evidence type="ECO:0000256" key="2">
    <source>
        <dbReference type="ARBA" id="ARBA00004481"/>
    </source>
</evidence>
<keyword evidence="9" id="KW-1185">Reference proteome</keyword>
<keyword evidence="6" id="KW-0862">Zinc</keyword>
<evidence type="ECO:0000256" key="7">
    <source>
        <dbReference type="ARBA" id="ARBA00023136"/>
    </source>
</evidence>
<dbReference type="GO" id="GO:0008270">
    <property type="term" value="F:zinc ion binding"/>
    <property type="evidence" value="ECO:0007669"/>
    <property type="project" value="TreeGrafter"/>
</dbReference>
<reference evidence="10" key="1">
    <citation type="submission" date="2025-08" db="UniProtKB">
        <authorList>
            <consortium name="RefSeq"/>
        </authorList>
    </citation>
    <scope>IDENTIFICATION</scope>
</reference>
<dbReference type="InterPro" id="IPR037519">
    <property type="entry name" value="LITAF_fam"/>
</dbReference>
<evidence type="ECO:0000256" key="5">
    <source>
        <dbReference type="ARBA" id="ARBA00022723"/>
    </source>
</evidence>
<dbReference type="PANTHER" id="PTHR23292">
    <property type="entry name" value="LIPOPOLYSACCHARIDE-INDUCED TUMOR NECROSIS FACTOR-ALPHA FACTOR"/>
    <property type="match status" value="1"/>
</dbReference>
<evidence type="ECO:0000313" key="10">
    <source>
        <dbReference type="RefSeq" id="XP_015589084.1"/>
    </source>
</evidence>
<dbReference type="KEGG" id="ccin:107264861"/>
<protein>
    <submittedName>
        <fullName evidence="10">Lipopolysaccharide-induced tumor necrosis factor-alpha factor</fullName>
    </submittedName>
</protein>
<evidence type="ECO:0000256" key="1">
    <source>
        <dbReference type="ARBA" id="ARBA00004414"/>
    </source>
</evidence>
<evidence type="ECO:0000256" key="6">
    <source>
        <dbReference type="ARBA" id="ARBA00022833"/>
    </source>
</evidence>
<accession>A0AAJ7BLQ2</accession>
<sequence length="96" mass="10681">MNAPAPPGFFPSVTQPAIHIITYGSEPQHIQCPYCRTDITTTITRKSNTKTHVIACLLCIFGCWPCVPCPYCINSCQTANHYCPQCNTYLGKENKN</sequence>
<name>A0AAJ7BLQ2_CEPCN</name>
<dbReference type="SMART" id="SM00714">
    <property type="entry name" value="LITAF"/>
    <property type="match status" value="1"/>
</dbReference>
<dbReference type="RefSeq" id="XP_015589084.1">
    <property type="nucleotide sequence ID" value="XM_015733598.2"/>
</dbReference>
<dbReference type="AlphaFoldDB" id="A0AAJ7BLQ2"/>
<comment type="subcellular location">
    <subcellularLocation>
        <location evidence="2">Endosome membrane</location>
        <topology evidence="2">Peripheral membrane protein</topology>
    </subcellularLocation>
    <subcellularLocation>
        <location evidence="1">Late endosome membrane</location>
    </subcellularLocation>
    <subcellularLocation>
        <location evidence="3">Lysosome membrane</location>
        <topology evidence="3">Peripheral membrane protein</topology>
        <orientation evidence="3">Cytoplasmic side</orientation>
    </subcellularLocation>
</comment>
<comment type="similarity">
    <text evidence="4">Belongs to the CDIP1/LITAF family.</text>
</comment>
<dbReference type="PANTHER" id="PTHR23292:SF14">
    <property type="entry name" value="FI16615P1-RELATED"/>
    <property type="match status" value="1"/>
</dbReference>
<evidence type="ECO:0000256" key="4">
    <source>
        <dbReference type="ARBA" id="ARBA00005975"/>
    </source>
</evidence>
<evidence type="ECO:0000313" key="9">
    <source>
        <dbReference type="Proteomes" id="UP000694920"/>
    </source>
</evidence>
<dbReference type="GeneID" id="107264861"/>
<evidence type="ECO:0000259" key="8">
    <source>
        <dbReference type="PROSITE" id="PS51837"/>
    </source>
</evidence>
<proteinExistence type="inferred from homology"/>
<keyword evidence="5" id="KW-0479">Metal-binding</keyword>
<dbReference type="GO" id="GO:0005765">
    <property type="term" value="C:lysosomal membrane"/>
    <property type="evidence" value="ECO:0007669"/>
    <property type="project" value="UniProtKB-SubCell"/>
</dbReference>
<dbReference type="PROSITE" id="PS51837">
    <property type="entry name" value="LITAF"/>
    <property type="match status" value="1"/>
</dbReference>
<dbReference type="Pfam" id="PF10601">
    <property type="entry name" value="zf-LITAF-like"/>
    <property type="match status" value="1"/>
</dbReference>
<dbReference type="Proteomes" id="UP000694920">
    <property type="component" value="Unplaced"/>
</dbReference>
<feature type="domain" description="LITAF" evidence="8">
    <location>
        <begin position="12"/>
        <end position="95"/>
    </location>
</feature>
<dbReference type="GO" id="GO:0031902">
    <property type="term" value="C:late endosome membrane"/>
    <property type="evidence" value="ECO:0007669"/>
    <property type="project" value="UniProtKB-SubCell"/>
</dbReference>
<organism evidence="9 10">
    <name type="scientific">Cephus cinctus</name>
    <name type="common">Wheat stem sawfly</name>
    <dbReference type="NCBI Taxonomy" id="211228"/>
    <lineage>
        <taxon>Eukaryota</taxon>
        <taxon>Metazoa</taxon>
        <taxon>Ecdysozoa</taxon>
        <taxon>Arthropoda</taxon>
        <taxon>Hexapoda</taxon>
        <taxon>Insecta</taxon>
        <taxon>Pterygota</taxon>
        <taxon>Neoptera</taxon>
        <taxon>Endopterygota</taxon>
        <taxon>Hymenoptera</taxon>
        <taxon>Cephoidea</taxon>
        <taxon>Cephidae</taxon>
        <taxon>Cephus</taxon>
    </lineage>
</organism>